<comment type="similarity">
    <text evidence="1">Belongs to the DNA photolyase class-1 family.</text>
</comment>
<dbReference type="PANTHER" id="PTHR11455:SF18">
    <property type="entry name" value="SI:CH1073-390K14.1"/>
    <property type="match status" value="1"/>
</dbReference>
<dbReference type="Gene3D" id="3.40.50.620">
    <property type="entry name" value="HUPs"/>
    <property type="match status" value="1"/>
</dbReference>
<evidence type="ECO:0000256" key="2">
    <source>
        <dbReference type="PIRSR" id="PIRSR602081-1"/>
    </source>
</evidence>
<keyword evidence="2" id="KW-0285">Flavoprotein</keyword>
<dbReference type="GO" id="GO:0005737">
    <property type="term" value="C:cytoplasm"/>
    <property type="evidence" value="ECO:0007669"/>
    <property type="project" value="TreeGrafter"/>
</dbReference>
<dbReference type="EMBL" id="JANAVB010033015">
    <property type="protein sequence ID" value="KAJ6809593.1"/>
    <property type="molecule type" value="Genomic_DNA"/>
</dbReference>
<comment type="caution">
    <text evidence="3">The sequence shown here is derived from an EMBL/GenBank/DDBJ whole genome shotgun (WGS) entry which is preliminary data.</text>
</comment>
<dbReference type="InterPro" id="IPR002081">
    <property type="entry name" value="Cryptochrome/DNA_photolyase_1"/>
</dbReference>
<organism evidence="3 4">
    <name type="scientific">Iris pallida</name>
    <name type="common">Sweet iris</name>
    <dbReference type="NCBI Taxonomy" id="29817"/>
    <lineage>
        <taxon>Eukaryota</taxon>
        <taxon>Viridiplantae</taxon>
        <taxon>Streptophyta</taxon>
        <taxon>Embryophyta</taxon>
        <taxon>Tracheophyta</taxon>
        <taxon>Spermatophyta</taxon>
        <taxon>Magnoliopsida</taxon>
        <taxon>Liliopsida</taxon>
        <taxon>Asparagales</taxon>
        <taxon>Iridaceae</taxon>
        <taxon>Iridoideae</taxon>
        <taxon>Irideae</taxon>
        <taxon>Iris</taxon>
    </lineage>
</organism>
<evidence type="ECO:0000313" key="3">
    <source>
        <dbReference type="EMBL" id="KAJ6809593.1"/>
    </source>
</evidence>
<dbReference type="Gene3D" id="1.25.40.80">
    <property type="match status" value="1"/>
</dbReference>
<keyword evidence="2" id="KW-0274">FAD</keyword>
<dbReference type="GO" id="GO:0043153">
    <property type="term" value="P:entrainment of circadian clock by photoperiod"/>
    <property type="evidence" value="ECO:0007669"/>
    <property type="project" value="TreeGrafter"/>
</dbReference>
<evidence type="ECO:0000256" key="1">
    <source>
        <dbReference type="ARBA" id="ARBA00005862"/>
    </source>
</evidence>
<dbReference type="AlphaFoldDB" id="A0AAX6EZW7"/>
<dbReference type="Proteomes" id="UP001140949">
    <property type="component" value="Unassembled WGS sequence"/>
</dbReference>
<dbReference type="SUPFAM" id="SSF48173">
    <property type="entry name" value="Cryptochrome/photolyase FAD-binding domain"/>
    <property type="match status" value="1"/>
</dbReference>
<evidence type="ECO:0000313" key="4">
    <source>
        <dbReference type="Proteomes" id="UP001140949"/>
    </source>
</evidence>
<reference evidence="3" key="1">
    <citation type="journal article" date="2023" name="GigaByte">
        <title>Genome assembly of the bearded iris, Iris pallida Lam.</title>
        <authorList>
            <person name="Bruccoleri R.E."/>
            <person name="Oakeley E.J."/>
            <person name="Faust A.M.E."/>
            <person name="Altorfer M."/>
            <person name="Dessus-Babus S."/>
            <person name="Burckhardt D."/>
            <person name="Oertli M."/>
            <person name="Naumann U."/>
            <person name="Petersen F."/>
            <person name="Wong J."/>
        </authorList>
    </citation>
    <scope>NUCLEOTIDE SEQUENCE</scope>
    <source>
        <strain evidence="3">GSM-AAB239-AS_SAM_17_03QT</strain>
    </source>
</reference>
<dbReference type="InterPro" id="IPR014729">
    <property type="entry name" value="Rossmann-like_a/b/a_fold"/>
</dbReference>
<dbReference type="InterPro" id="IPR036134">
    <property type="entry name" value="Crypto/Photolyase_FAD-like_sf"/>
</dbReference>
<keyword evidence="4" id="KW-1185">Reference proteome</keyword>
<name>A0AAX6EZW7_IRIPA</name>
<accession>A0AAX6EZW7</accession>
<comment type="cofactor">
    <cofactor evidence="2">
        <name>FAD</name>
        <dbReference type="ChEBI" id="CHEBI:57692"/>
    </cofactor>
    <text evidence="2">Binds 1 FAD per subunit.</text>
</comment>
<reference evidence="3" key="2">
    <citation type="submission" date="2023-04" db="EMBL/GenBank/DDBJ databases">
        <authorList>
            <person name="Bruccoleri R.E."/>
            <person name="Oakeley E.J."/>
            <person name="Faust A.-M."/>
            <person name="Dessus-Babus S."/>
            <person name="Altorfer M."/>
            <person name="Burckhardt D."/>
            <person name="Oertli M."/>
            <person name="Naumann U."/>
            <person name="Petersen F."/>
            <person name="Wong J."/>
        </authorList>
    </citation>
    <scope>NUCLEOTIDE SEQUENCE</scope>
    <source>
        <strain evidence="3">GSM-AAB239-AS_SAM_17_03QT</strain>
        <tissue evidence="3">Leaf</tissue>
    </source>
</reference>
<sequence length="156" mass="17619">MNLPIEPTSLLLPWKLVPPKGTENVQIHSIEELCLENDSEKSSNALLGRGWSPGWSNADKVLTEFIEDNLIDYSKKRMKVEGTTTSFLSPYLHFGEISVRKIYQSVRLKQMHGQKKGTPAQKRVPVSFSDPSVFVNIHAIYVSIFLSRMKGRCLAT</sequence>
<dbReference type="GO" id="GO:0003677">
    <property type="term" value="F:DNA binding"/>
    <property type="evidence" value="ECO:0007669"/>
    <property type="project" value="TreeGrafter"/>
</dbReference>
<dbReference type="GO" id="GO:0071949">
    <property type="term" value="F:FAD binding"/>
    <property type="evidence" value="ECO:0007669"/>
    <property type="project" value="TreeGrafter"/>
</dbReference>
<dbReference type="PANTHER" id="PTHR11455">
    <property type="entry name" value="CRYPTOCHROME"/>
    <property type="match status" value="1"/>
</dbReference>
<feature type="binding site" evidence="2">
    <location>
        <begin position="85"/>
        <end position="89"/>
    </location>
    <ligand>
        <name>FAD</name>
        <dbReference type="ChEBI" id="CHEBI:57692"/>
    </ligand>
</feature>
<gene>
    <name evidence="3" type="ORF">M6B38_162235</name>
</gene>
<feature type="binding site" evidence="2">
    <location>
        <position position="73"/>
    </location>
    <ligand>
        <name>FAD</name>
        <dbReference type="ChEBI" id="CHEBI:57692"/>
    </ligand>
</feature>
<proteinExistence type="inferred from homology"/>
<dbReference type="GO" id="GO:0032922">
    <property type="term" value="P:circadian regulation of gene expression"/>
    <property type="evidence" value="ECO:0007669"/>
    <property type="project" value="TreeGrafter"/>
</dbReference>
<protein>
    <submittedName>
        <fullName evidence="3">Cryptochrome-1</fullName>
    </submittedName>
</protein>
<dbReference type="GO" id="GO:0005634">
    <property type="term" value="C:nucleus"/>
    <property type="evidence" value="ECO:0007669"/>
    <property type="project" value="TreeGrafter"/>
</dbReference>
<dbReference type="GO" id="GO:0003904">
    <property type="term" value="F:deoxyribodipyrimidine photo-lyase activity"/>
    <property type="evidence" value="ECO:0007669"/>
    <property type="project" value="TreeGrafter"/>
</dbReference>